<dbReference type="GO" id="GO:0004553">
    <property type="term" value="F:hydrolase activity, hydrolyzing O-glycosyl compounds"/>
    <property type="evidence" value="ECO:0007669"/>
    <property type="project" value="InterPro"/>
</dbReference>
<dbReference type="SUPFAM" id="SSF55729">
    <property type="entry name" value="Acyl-CoA N-acyltransferases (Nat)"/>
    <property type="match status" value="1"/>
</dbReference>
<dbReference type="GO" id="GO:0005975">
    <property type="term" value="P:carbohydrate metabolic process"/>
    <property type="evidence" value="ECO:0007669"/>
    <property type="project" value="InterPro"/>
</dbReference>
<dbReference type="InterPro" id="IPR016181">
    <property type="entry name" value="Acyl_CoA_acyltransferase"/>
</dbReference>
<dbReference type="Gene3D" id="3.20.20.300">
    <property type="entry name" value="Glycoside hydrolase, family 3, N-terminal domain"/>
    <property type="match status" value="1"/>
</dbReference>
<dbReference type="InterPro" id="IPR001764">
    <property type="entry name" value="Glyco_hydro_3_N"/>
</dbReference>
<dbReference type="SUPFAM" id="SSF51445">
    <property type="entry name" value="(Trans)glycosidases"/>
    <property type="match status" value="1"/>
</dbReference>
<dbReference type="PANTHER" id="PTHR30480:SF8">
    <property type="entry name" value="PUTATIVE (AFU_ORTHOLOGUE AFUA_8G04060)-RELATED"/>
    <property type="match status" value="1"/>
</dbReference>
<dbReference type="InterPro" id="IPR050226">
    <property type="entry name" value="NagZ_Beta-hexosaminidase"/>
</dbReference>
<organism evidence="5 6">
    <name type="scientific">Pichia kluyveri</name>
    <name type="common">Yeast</name>
    <dbReference type="NCBI Taxonomy" id="36015"/>
    <lineage>
        <taxon>Eukaryota</taxon>
        <taxon>Fungi</taxon>
        <taxon>Dikarya</taxon>
        <taxon>Ascomycota</taxon>
        <taxon>Saccharomycotina</taxon>
        <taxon>Pichiomycetes</taxon>
        <taxon>Pichiales</taxon>
        <taxon>Pichiaceae</taxon>
        <taxon>Pichia</taxon>
    </lineage>
</organism>
<feature type="domain" description="Glycoside hydrolase family 3 N-terminal" evidence="4">
    <location>
        <begin position="26"/>
        <end position="340"/>
    </location>
</feature>
<keyword evidence="2" id="KW-0378">Hydrolase</keyword>
<evidence type="ECO:0000256" key="1">
    <source>
        <dbReference type="ARBA" id="ARBA00005336"/>
    </source>
</evidence>
<reference evidence="5 6" key="1">
    <citation type="journal article" date="2023" name="Elife">
        <title>Identification of key yeast species and microbe-microbe interactions impacting larval growth of Drosophila in the wild.</title>
        <authorList>
            <person name="Mure A."/>
            <person name="Sugiura Y."/>
            <person name="Maeda R."/>
            <person name="Honda K."/>
            <person name="Sakurai N."/>
            <person name="Takahashi Y."/>
            <person name="Watada M."/>
            <person name="Katoh T."/>
            <person name="Gotoh A."/>
            <person name="Gotoh Y."/>
            <person name="Taniguchi I."/>
            <person name="Nakamura K."/>
            <person name="Hayashi T."/>
            <person name="Katayama T."/>
            <person name="Uemura T."/>
            <person name="Hattori Y."/>
        </authorList>
    </citation>
    <scope>NUCLEOTIDE SEQUENCE [LARGE SCALE GENOMIC DNA]</scope>
    <source>
        <strain evidence="5 6">PK-24</strain>
    </source>
</reference>
<evidence type="ECO:0000313" key="6">
    <source>
        <dbReference type="Proteomes" id="UP001378960"/>
    </source>
</evidence>
<dbReference type="GO" id="GO:0009254">
    <property type="term" value="P:peptidoglycan turnover"/>
    <property type="evidence" value="ECO:0007669"/>
    <property type="project" value="TreeGrafter"/>
</dbReference>
<dbReference type="EMBL" id="BTGB01000009">
    <property type="protein sequence ID" value="GMM48265.1"/>
    <property type="molecule type" value="Genomic_DNA"/>
</dbReference>
<name>A0AAV5R9S0_PICKL</name>
<evidence type="ECO:0000259" key="4">
    <source>
        <dbReference type="Pfam" id="PF00933"/>
    </source>
</evidence>
<protein>
    <recommendedName>
        <fullName evidence="4">Glycoside hydrolase family 3 N-terminal domain-containing protein</fullName>
    </recommendedName>
</protein>
<keyword evidence="3" id="KW-0326">Glycosidase</keyword>
<dbReference type="Proteomes" id="UP001378960">
    <property type="component" value="Unassembled WGS sequence"/>
</dbReference>
<proteinExistence type="inferred from homology"/>
<sequence>MTDNLNSSYLMNQVGKFFLVGFDGIDVTEEITLLITKYNIGFIILSGKNFTNASQAKKLIQDLQTIAMESNYEHPIIFVIDEEGGMLNSLFDKEYITQFPGAMTLSATNSEEIVYQVYRAIAKELKAIGFSMYLGPVLDILKNTANSFIHQMIGVRSYGYNLETVLKFSRAAARAFKDENMINCGKHFPGYGSATINSNFELPMISESTDQLIKFNMVPYIELTKDNLLDSVLVGGCAVPTVNPNDLHACLSPTIVTDLLRGKVAFDGVVISECLLLEALDKNFGVVQGCISAFSVGCDLIMLCSNFEIQQQAINALKSVIKDQLIDQNKIIKSLERIKKLQNKLPLWNEVLNETNFLSNDVLFQHRLLSNRAYEKSITVIRDSGLPITNNLTPFVENDNTVLLLTPLIAPLYETVDVQGNKSHINNLNSESKLKGKLNYGEDVFMELGKMLAKYKPGYNFYHTSYNSNGLTSFHEELILKSKVLLFFTAETTNNLYQVGVSKHVSMLCNSNSLKSKKNGITNRQMIIISVSSPTDFLYDINIGGSPTGYICTYDYTINALCNLPKILFGDFKAVGRIPGLNNVDSKVENKSNDRNKSISTSWLVESFNFNRDFENMIQLLKNNGYLDQNLQNYSLNSLKRLYSDGNNHHSFVIRNTSSKIILGISTVWVYSPKSQKNNIGNIVLLLVDKNKRNIAIGTYLYSKTMKYLFNDCKCSKIYLGNNFPKLSIKNDLVFNNTNSNQQVLNFFKSFGWDFSLDSYQHKLNVLSSNRRKRSFGNIMNSSMDRISINKLISTVDKQHITNVSDKTKSSWDEVDINNMLNMTSKKKLCNLMRLDDISNWKVAENLVRQLQVVGIMFDICKNPIEILTIQLNKNFEDMKNNNSGCIYAELCNDLLTDCENQYLDQSGNLDIIVALEPTKKSIVGSVVVFNNKSKFSKFYPFLDQMKGSNDDVNSKDYACITGTFIDPLYNTLSEVFKLGLICTALMYVKGQYNNCSQCFLTDIEDKQIKSLQDNGFEVVNQYYNYYSVITVD</sequence>
<gene>
    <name evidence="5" type="ORF">DAPK24_048630</name>
</gene>
<evidence type="ECO:0000256" key="2">
    <source>
        <dbReference type="ARBA" id="ARBA00022801"/>
    </source>
</evidence>
<dbReference type="Gene3D" id="3.40.630.30">
    <property type="match status" value="1"/>
</dbReference>
<evidence type="ECO:0000256" key="3">
    <source>
        <dbReference type="ARBA" id="ARBA00023295"/>
    </source>
</evidence>
<evidence type="ECO:0000313" key="5">
    <source>
        <dbReference type="EMBL" id="GMM48265.1"/>
    </source>
</evidence>
<comment type="similarity">
    <text evidence="1">Belongs to the glycosyl hydrolase 3 family.</text>
</comment>
<dbReference type="InterPro" id="IPR017853">
    <property type="entry name" value="GH"/>
</dbReference>
<dbReference type="AlphaFoldDB" id="A0AAV5R9S0"/>
<accession>A0AAV5R9S0</accession>
<dbReference type="PANTHER" id="PTHR30480">
    <property type="entry name" value="BETA-HEXOSAMINIDASE-RELATED"/>
    <property type="match status" value="1"/>
</dbReference>
<dbReference type="Pfam" id="PF00933">
    <property type="entry name" value="Glyco_hydro_3"/>
    <property type="match status" value="1"/>
</dbReference>
<keyword evidence="6" id="KW-1185">Reference proteome</keyword>
<comment type="caution">
    <text evidence="5">The sequence shown here is derived from an EMBL/GenBank/DDBJ whole genome shotgun (WGS) entry which is preliminary data.</text>
</comment>
<dbReference type="InterPro" id="IPR036962">
    <property type="entry name" value="Glyco_hydro_3_N_sf"/>
</dbReference>